<dbReference type="PANTHER" id="PTHR46494:SF1">
    <property type="entry name" value="CORA FAMILY METAL ION TRANSPORTER (EUROFUNG)"/>
    <property type="match status" value="1"/>
</dbReference>
<dbReference type="SUPFAM" id="SSF144083">
    <property type="entry name" value="Magnesium transport protein CorA, transmembrane region"/>
    <property type="match status" value="1"/>
</dbReference>
<keyword evidence="4" id="KW-1003">Cell membrane</keyword>
<feature type="non-terminal residue" evidence="9">
    <location>
        <position position="299"/>
    </location>
</feature>
<evidence type="ECO:0000256" key="2">
    <source>
        <dbReference type="ARBA" id="ARBA00009765"/>
    </source>
</evidence>
<evidence type="ECO:0000256" key="4">
    <source>
        <dbReference type="ARBA" id="ARBA00022475"/>
    </source>
</evidence>
<dbReference type="Proteomes" id="UP000177659">
    <property type="component" value="Unassembled WGS sequence"/>
</dbReference>
<evidence type="ECO:0000256" key="8">
    <source>
        <dbReference type="SAM" id="Phobius"/>
    </source>
</evidence>
<dbReference type="GO" id="GO:0015087">
    <property type="term" value="F:cobalt ion transmembrane transporter activity"/>
    <property type="evidence" value="ECO:0007669"/>
    <property type="project" value="TreeGrafter"/>
</dbReference>
<evidence type="ECO:0000256" key="3">
    <source>
        <dbReference type="ARBA" id="ARBA00022448"/>
    </source>
</evidence>
<dbReference type="Gene3D" id="3.30.460.20">
    <property type="entry name" value="CorA soluble domain-like"/>
    <property type="match status" value="1"/>
</dbReference>
<protein>
    <recommendedName>
        <fullName evidence="11">Magnesium transporter</fullName>
    </recommendedName>
</protein>
<proteinExistence type="inferred from homology"/>
<dbReference type="InterPro" id="IPR045861">
    <property type="entry name" value="CorA_cytoplasmic_dom"/>
</dbReference>
<accession>A0A1F6CZ05</accession>
<comment type="subcellular location">
    <subcellularLocation>
        <location evidence="1">Cell membrane</location>
        <topology evidence="1">Multi-pass membrane protein</topology>
    </subcellularLocation>
</comment>
<keyword evidence="6 8" id="KW-1133">Transmembrane helix</keyword>
<organism evidence="9 10">
    <name type="scientific">Candidatus Kaiserbacteria bacterium RIFCSPHIGHO2_02_FULL_49_11</name>
    <dbReference type="NCBI Taxonomy" id="1798489"/>
    <lineage>
        <taxon>Bacteria</taxon>
        <taxon>Candidatus Kaiseribacteriota</taxon>
    </lineage>
</organism>
<dbReference type="GO" id="GO:0000287">
    <property type="term" value="F:magnesium ion binding"/>
    <property type="evidence" value="ECO:0007669"/>
    <property type="project" value="TreeGrafter"/>
</dbReference>
<keyword evidence="5 8" id="KW-0812">Transmembrane</keyword>
<evidence type="ECO:0000256" key="6">
    <source>
        <dbReference type="ARBA" id="ARBA00022989"/>
    </source>
</evidence>
<dbReference type="AlphaFoldDB" id="A0A1F6CZ05"/>
<evidence type="ECO:0000313" key="10">
    <source>
        <dbReference type="Proteomes" id="UP000177659"/>
    </source>
</evidence>
<dbReference type="SUPFAM" id="SSF143865">
    <property type="entry name" value="CorA soluble domain-like"/>
    <property type="match status" value="1"/>
</dbReference>
<dbReference type="GO" id="GO:0005886">
    <property type="term" value="C:plasma membrane"/>
    <property type="evidence" value="ECO:0007669"/>
    <property type="project" value="UniProtKB-SubCell"/>
</dbReference>
<dbReference type="GO" id="GO:0015095">
    <property type="term" value="F:magnesium ion transmembrane transporter activity"/>
    <property type="evidence" value="ECO:0007669"/>
    <property type="project" value="TreeGrafter"/>
</dbReference>
<comment type="caution">
    <text evidence="9">The sequence shown here is derived from an EMBL/GenBank/DDBJ whole genome shotgun (WGS) entry which is preliminary data.</text>
</comment>
<evidence type="ECO:0000256" key="7">
    <source>
        <dbReference type="ARBA" id="ARBA00023136"/>
    </source>
</evidence>
<name>A0A1F6CZ05_9BACT</name>
<evidence type="ECO:0000313" key="9">
    <source>
        <dbReference type="EMBL" id="OGG54409.1"/>
    </source>
</evidence>
<gene>
    <name evidence="9" type="ORF">A3D62_00585</name>
</gene>
<evidence type="ECO:0000256" key="5">
    <source>
        <dbReference type="ARBA" id="ARBA00022692"/>
    </source>
</evidence>
<evidence type="ECO:0008006" key="11">
    <source>
        <dbReference type="Google" id="ProtNLM"/>
    </source>
</evidence>
<dbReference type="GO" id="GO:0050897">
    <property type="term" value="F:cobalt ion binding"/>
    <property type="evidence" value="ECO:0007669"/>
    <property type="project" value="TreeGrafter"/>
</dbReference>
<keyword evidence="3" id="KW-0813">Transport</keyword>
<comment type="similarity">
    <text evidence="2">Belongs to the CorA metal ion transporter (MIT) (TC 1.A.35) family.</text>
</comment>
<reference evidence="9 10" key="1">
    <citation type="journal article" date="2016" name="Nat. Commun.">
        <title>Thousands of microbial genomes shed light on interconnected biogeochemical processes in an aquifer system.</title>
        <authorList>
            <person name="Anantharaman K."/>
            <person name="Brown C.T."/>
            <person name="Hug L.A."/>
            <person name="Sharon I."/>
            <person name="Castelle C.J."/>
            <person name="Probst A.J."/>
            <person name="Thomas B.C."/>
            <person name="Singh A."/>
            <person name="Wilkins M.J."/>
            <person name="Karaoz U."/>
            <person name="Brodie E.L."/>
            <person name="Williams K.H."/>
            <person name="Hubbard S.S."/>
            <person name="Banfield J.F."/>
        </authorList>
    </citation>
    <scope>NUCLEOTIDE SEQUENCE [LARGE SCALE GENOMIC DNA]</scope>
</reference>
<dbReference type="Gene3D" id="1.20.58.340">
    <property type="entry name" value="Magnesium transport protein CorA, transmembrane region"/>
    <property type="match status" value="2"/>
</dbReference>
<sequence length="299" mass="34773">MISVYKHKHLSWIDVESPTPEEVRSLMEKYDIDPLVADELLLPTLKPRVDVYPHFLYLILHFPALRHTHNNDRNQEIDFIIGKDFLITTRYDNIDPLHKFSKVFEVNSVLNKSDIGEHAGHLFFYMVRKLYKSLEHELEYISDSLTLVEDEMFEGHEKEMVLALSTISRDLLNLKQAIYPHQEILSSFREGGVRFFGEKFSYHLDSIIGEYYRVKNSVSAHCEILDELRETNNSLVSTKQNEVMKVLTIMAFVTFPLSLIASVFGMNTNYLPIVGLPFDFLIVMGIMAFATVCFFVFFK</sequence>
<keyword evidence="7 8" id="KW-0472">Membrane</keyword>
<dbReference type="Pfam" id="PF01544">
    <property type="entry name" value="CorA"/>
    <property type="match status" value="1"/>
</dbReference>
<dbReference type="EMBL" id="MFLC01000039">
    <property type="protein sequence ID" value="OGG54409.1"/>
    <property type="molecule type" value="Genomic_DNA"/>
</dbReference>
<feature type="transmembrane region" description="Helical" evidence="8">
    <location>
        <begin position="278"/>
        <end position="298"/>
    </location>
</feature>
<dbReference type="InterPro" id="IPR002523">
    <property type="entry name" value="MgTranspt_CorA/ZnTranspt_ZntB"/>
</dbReference>
<dbReference type="PANTHER" id="PTHR46494">
    <property type="entry name" value="CORA FAMILY METAL ION TRANSPORTER (EUROFUNG)"/>
    <property type="match status" value="1"/>
</dbReference>
<feature type="transmembrane region" description="Helical" evidence="8">
    <location>
        <begin position="246"/>
        <end position="266"/>
    </location>
</feature>
<evidence type="ECO:0000256" key="1">
    <source>
        <dbReference type="ARBA" id="ARBA00004651"/>
    </source>
</evidence>
<dbReference type="InterPro" id="IPR045863">
    <property type="entry name" value="CorA_TM1_TM2"/>
</dbReference>